<dbReference type="RefSeq" id="WP_077389467.1">
    <property type="nucleotide sequence ID" value="NZ_CP019645.1"/>
</dbReference>
<gene>
    <name evidence="1" type="ORF">XJ32_09955</name>
</gene>
<dbReference type="EMBL" id="CP019645">
    <property type="protein sequence ID" value="AQQ60359.1"/>
    <property type="molecule type" value="Genomic_DNA"/>
</dbReference>
<accession>A0A1Q2LIZ4</accession>
<protein>
    <recommendedName>
        <fullName evidence="3">DUF2972 domain-containing protein</fullName>
    </recommendedName>
</protein>
<reference evidence="1 2" key="1">
    <citation type="submission" date="2017-02" db="EMBL/GenBank/DDBJ databases">
        <title>Whole genome sequencing of Helicobacter bilis strain AAQJH.</title>
        <authorList>
            <person name="Conlan S."/>
            <person name="Thomas P.J."/>
            <person name="Mullikin J."/>
            <person name="Palmore T.N."/>
            <person name="Frank K.M."/>
            <person name="Segre J.A."/>
        </authorList>
    </citation>
    <scope>NUCLEOTIDE SEQUENCE [LARGE SCALE GENOMIC DNA]</scope>
    <source>
        <strain evidence="1 2">AAQJH</strain>
    </source>
</reference>
<dbReference type="Proteomes" id="UP000188298">
    <property type="component" value="Chromosome"/>
</dbReference>
<sequence>MGLRESKRIRFIKENGIATFLWHTTCNSCVVGYLLQIYPKLVLSKSQYKTFKLAYKHFEENYRNIIVISPLFFMKNLKKHIAWLESDTFKNQYGSIENLENISKNTIGATMMSPQKDSRIDEFTPPPPICINGYSPQTSNHLSPTPNINSIQHNIDMGTVINPYPPLLNPKTIDYKHIGAEMAWELNLPLPSNYKFVWVCNGGSGSEAFMSFLEHCGVNLEPFWYHAKEKYMLDFNMLVSKPNQYNILCIHNRYIEHTKYIHLTQKRDFIYIAGDVISRLKSGLNHLDNDTMADIITHAMRNPTPNTPKEKMFPDLRYYYKDSQGLPNTKCLNTHMLHSYTGFYDFFSYVKPYIKNLYILSTNDLNAENAFKTFQRLYEIFCLPKAPTDEKLFTQRANMFRGGLYVLPISLRIQLIDVLATIEIMPYRFSLNLPFKESKINISQEIFAKEVVIDSMEIVFMINKDEFAKLMEDYESYEKVRLYIAEYIDMLEVSVERNKSQLVSETDILLYLQKTGPHREQLQELMKMEAEYFKTYCRDIFSSWKYYQEFEEICIKEQ</sequence>
<evidence type="ECO:0000313" key="2">
    <source>
        <dbReference type="Proteomes" id="UP000188298"/>
    </source>
</evidence>
<dbReference type="Pfam" id="PF11186">
    <property type="entry name" value="DUF2972"/>
    <property type="match status" value="1"/>
</dbReference>
<dbReference type="KEGG" id="hbl:XJ32_09955"/>
<organism evidence="1 2">
    <name type="scientific">Helicobacter bilis</name>
    <dbReference type="NCBI Taxonomy" id="37372"/>
    <lineage>
        <taxon>Bacteria</taxon>
        <taxon>Pseudomonadati</taxon>
        <taxon>Campylobacterota</taxon>
        <taxon>Epsilonproteobacteria</taxon>
        <taxon>Campylobacterales</taxon>
        <taxon>Helicobacteraceae</taxon>
        <taxon>Helicobacter</taxon>
    </lineage>
</organism>
<dbReference type="InterPro" id="IPR021353">
    <property type="entry name" value="DUF2972"/>
</dbReference>
<dbReference type="AlphaFoldDB" id="A0A1Q2LIZ4"/>
<evidence type="ECO:0000313" key="1">
    <source>
        <dbReference type="EMBL" id="AQQ60359.1"/>
    </source>
</evidence>
<evidence type="ECO:0008006" key="3">
    <source>
        <dbReference type="Google" id="ProtNLM"/>
    </source>
</evidence>
<proteinExistence type="predicted"/>
<name>A0A1Q2LIZ4_9HELI</name>